<proteinExistence type="predicted"/>
<dbReference type="CDD" id="cd09817">
    <property type="entry name" value="linoleate_diol_synthase_like"/>
    <property type="match status" value="1"/>
</dbReference>
<feature type="compositionally biased region" description="Basic and acidic residues" evidence="6">
    <location>
        <begin position="14"/>
        <end position="30"/>
    </location>
</feature>
<dbReference type="GO" id="GO:0006979">
    <property type="term" value="P:response to oxidative stress"/>
    <property type="evidence" value="ECO:0007669"/>
    <property type="project" value="InterPro"/>
</dbReference>
<name>A0A0U5H242_ASPCI</name>
<dbReference type="GO" id="GO:0004601">
    <property type="term" value="F:peroxidase activity"/>
    <property type="evidence" value="ECO:0007669"/>
    <property type="project" value="UniProtKB-KW"/>
</dbReference>
<dbReference type="InterPro" id="IPR050783">
    <property type="entry name" value="Oxylipin_biosynth_metab"/>
</dbReference>
<dbReference type="InterPro" id="IPR037120">
    <property type="entry name" value="Haem_peroxidase_sf_animal"/>
</dbReference>
<dbReference type="GO" id="GO:0016705">
    <property type="term" value="F:oxidoreductase activity, acting on paired donors, with incorporation or reduction of molecular oxygen"/>
    <property type="evidence" value="ECO:0007669"/>
    <property type="project" value="InterPro"/>
</dbReference>
<dbReference type="AlphaFoldDB" id="A0A0U5H242"/>
<reference evidence="8" key="1">
    <citation type="journal article" date="2016" name="Genome Announc.">
        <title>Draft genome sequences of fungus Aspergillus calidoustus.</title>
        <authorList>
            <person name="Horn F."/>
            <person name="Linde J."/>
            <person name="Mattern D.J."/>
            <person name="Walther G."/>
            <person name="Guthke R."/>
            <person name="Scherlach K."/>
            <person name="Martin K."/>
            <person name="Brakhage A.A."/>
            <person name="Petzke L."/>
            <person name="Valiante V."/>
        </authorList>
    </citation>
    <scope>NUCLEOTIDE SEQUENCE [LARGE SCALE GENOMIC DNA]</scope>
    <source>
        <strain evidence="8">SF006504</strain>
    </source>
</reference>
<feature type="binding site" description="axial binding residue" evidence="5">
    <location>
        <position position="436"/>
    </location>
    <ligand>
        <name>heme b</name>
        <dbReference type="ChEBI" id="CHEBI:60344"/>
    </ligand>
    <ligandPart>
        <name>Fe</name>
        <dbReference type="ChEBI" id="CHEBI:18248"/>
    </ligandPart>
</feature>
<dbReference type="CDD" id="cd20612">
    <property type="entry name" value="CYP_LDS-like_C"/>
    <property type="match status" value="1"/>
</dbReference>
<keyword evidence="7" id="KW-0575">Peroxidase</keyword>
<keyword evidence="3" id="KW-0560">Oxidoreductase</keyword>
<dbReference type="OMA" id="RHYTIDY"/>
<feature type="region of interest" description="Disordered" evidence="6">
    <location>
        <begin position="1"/>
        <end position="71"/>
    </location>
</feature>
<dbReference type="InterPro" id="IPR036396">
    <property type="entry name" value="Cyt_P450_sf"/>
</dbReference>
<keyword evidence="5" id="KW-0349">Heme</keyword>
<dbReference type="Gene3D" id="1.10.630.10">
    <property type="entry name" value="Cytochrome P450"/>
    <property type="match status" value="1"/>
</dbReference>
<dbReference type="InterPro" id="IPR010255">
    <property type="entry name" value="Haem_peroxidase_sf"/>
</dbReference>
<dbReference type="GO" id="GO:0005506">
    <property type="term" value="F:iron ion binding"/>
    <property type="evidence" value="ECO:0007669"/>
    <property type="project" value="InterPro"/>
</dbReference>
<dbReference type="PANTHER" id="PTHR11903">
    <property type="entry name" value="PROSTAGLANDIN G/H SYNTHASE"/>
    <property type="match status" value="1"/>
</dbReference>
<keyword evidence="1 5" id="KW-0479">Metal-binding</keyword>
<dbReference type="PRINTS" id="PR00457">
    <property type="entry name" value="ANPEROXIDASE"/>
</dbReference>
<dbReference type="GO" id="GO:0004497">
    <property type="term" value="F:monooxygenase activity"/>
    <property type="evidence" value="ECO:0007669"/>
    <property type="project" value="InterPro"/>
</dbReference>
<dbReference type="OrthoDB" id="823504at2759"/>
<keyword evidence="4 5" id="KW-0408">Iron</keyword>
<dbReference type="SUPFAM" id="SSF48264">
    <property type="entry name" value="Cytochrome P450"/>
    <property type="match status" value="1"/>
</dbReference>
<dbReference type="Proteomes" id="UP000054771">
    <property type="component" value="Unassembled WGS sequence"/>
</dbReference>
<dbReference type="InterPro" id="IPR034812">
    <property type="entry name" value="Ppo-like_N"/>
</dbReference>
<dbReference type="Pfam" id="PF03098">
    <property type="entry name" value="An_peroxidase"/>
    <property type="match status" value="2"/>
</dbReference>
<evidence type="ECO:0000256" key="6">
    <source>
        <dbReference type="SAM" id="MobiDB-lite"/>
    </source>
</evidence>
<evidence type="ECO:0000256" key="4">
    <source>
        <dbReference type="ARBA" id="ARBA00023004"/>
    </source>
</evidence>
<evidence type="ECO:0000256" key="3">
    <source>
        <dbReference type="ARBA" id="ARBA00023002"/>
    </source>
</evidence>
<dbReference type="FunFam" id="1.10.640.10:FF:000005">
    <property type="entry name" value="Fatty acid oxygenase"/>
    <property type="match status" value="1"/>
</dbReference>
<dbReference type="InterPro" id="IPR019791">
    <property type="entry name" value="Haem_peroxidase_animal"/>
</dbReference>
<evidence type="ECO:0000313" key="8">
    <source>
        <dbReference type="Proteomes" id="UP000054771"/>
    </source>
</evidence>
<evidence type="ECO:0000313" key="7">
    <source>
        <dbReference type="EMBL" id="CEL07876.1"/>
    </source>
</evidence>
<dbReference type="GO" id="GO:0020037">
    <property type="term" value="F:heme binding"/>
    <property type="evidence" value="ECO:0007669"/>
    <property type="project" value="InterPro"/>
</dbReference>
<dbReference type="EMBL" id="CDMC01000010">
    <property type="protein sequence ID" value="CEL07876.1"/>
    <property type="molecule type" value="Genomic_DNA"/>
</dbReference>
<evidence type="ECO:0000256" key="1">
    <source>
        <dbReference type="ARBA" id="ARBA00022723"/>
    </source>
</evidence>
<protein>
    <submittedName>
        <fullName evidence="7">Putative Peroxidase</fullName>
    </submittedName>
</protein>
<evidence type="ECO:0000256" key="5">
    <source>
        <dbReference type="PIRSR" id="PIRSR619791-2"/>
    </source>
</evidence>
<sequence>MSMLRRFSTNFKKSKADKADKTEKADRESKPNSSNANGTTATSTSTKRQSKPPAPRRSSSDSGHGGDNEDTPAVFEKYAQVLHASSRPIPHQGGEAAYLEKEHPSSLFNDLRSLGFKDFSSLKDVIKTKINGELTDDKTMIMERIIQIVSSLPSNSKMRVDLTNIFLDELWGSLPHPPLSYMGSDYAYRSADGSNNNPTLPWLGAANTAYSRSIAPLTVQPGGLPDAGLVFDTLFARQKFTPHPNKVSSLFFDWASLIIHDIFQTDYRDDTKNKTSAYLDLAILYGDVKEEQDLVRTHKDGKLKPDAFSEPRLQAFPAACCVLLVMLNRFHNYVVEELAAINENGRFTKPNPNLPEEQAQKAWAKYDEDLFQTGRLVTCGLFINITLYDYLRTIVNLNRVNSTWCLDPRAQMESGTTPAGLGNQCSVEFNLAYRWHSAISANDEKWTEKVYEELIGKPGEEISTQELLMGLGKYGASLPKDPSKRTFAGLQRQEDGTFKDEELINILTLAIEDVAGSFGARNVPKVLKAVEVLGIEQGRKWNVGSLNEFRKFFGLKGYDTFEEINSDPEVAEALKSLYGHPDYVELYPGIVSEEAKEPMVPGVGIAPTYTISRAVLSDAVALVRGDRHYTIDYNPRNLTNWGYNEVRYDLNINQGCVFYKLATRAFPNWFKPDSIYAHYPMTIPSENKVIMKDLGRESHYSWDRPQFTPPQINLTSYANVKLVLDQQKDFRVVWGDCTPLRSGKGGEDFWSNALGNDQWKKNIKEFYENTTLELLAEKSTNLAGRKQVDIVKDVGNLVPARFASKLLSLPLKTKENSKGVLSDYEIFMALAVIYTAIFFDVDSSKSFPLRHAANAVSQLLGSSVESHVKSISSPGFLSRVIDNFRDDHNALQELGDQLIKRLVESGLSVSDITWGEILPTAVELVHGQAQMFTRVIDYYINEGKQHLPEINLLAKQDTPESDAKLTRYALEAIRLNAGSGAFRKAETDLYVKENGNDINIKPGDEVFIGSTQANRDPSVFPDPDEVRLDRPDESYLNYGIGSQIGLGKEATLTAVTAMVRAVARLDNLRPAPGAQGVLKKVTRPAGYTVYLREDHGAYSPFPTTFRIHFDGQVPTPKKQVTS</sequence>
<dbReference type="PANTHER" id="PTHR11903:SF13">
    <property type="entry name" value="LINOLEATE 10R-LIPOXYGENASE"/>
    <property type="match status" value="1"/>
</dbReference>
<dbReference type="PROSITE" id="PS50292">
    <property type="entry name" value="PEROXIDASE_3"/>
    <property type="match status" value="1"/>
</dbReference>
<dbReference type="STRING" id="454130.A0A0U5H242"/>
<dbReference type="GO" id="GO:0006631">
    <property type="term" value="P:fatty acid metabolic process"/>
    <property type="evidence" value="ECO:0007669"/>
    <property type="project" value="UniProtKB-ARBA"/>
</dbReference>
<dbReference type="SUPFAM" id="SSF48113">
    <property type="entry name" value="Heme-dependent peroxidases"/>
    <property type="match status" value="1"/>
</dbReference>
<dbReference type="GO" id="GO:0051213">
    <property type="term" value="F:dioxygenase activity"/>
    <property type="evidence" value="ECO:0007669"/>
    <property type="project" value="UniProtKB-KW"/>
</dbReference>
<feature type="compositionally biased region" description="Low complexity" evidence="6">
    <location>
        <begin position="32"/>
        <end position="46"/>
    </location>
</feature>
<gene>
    <name evidence="7" type="ORF">ASPCAL11030</name>
</gene>
<keyword evidence="8" id="KW-1185">Reference proteome</keyword>
<organism evidence="7 8">
    <name type="scientific">Aspergillus calidoustus</name>
    <dbReference type="NCBI Taxonomy" id="454130"/>
    <lineage>
        <taxon>Eukaryota</taxon>
        <taxon>Fungi</taxon>
        <taxon>Dikarya</taxon>
        <taxon>Ascomycota</taxon>
        <taxon>Pezizomycotina</taxon>
        <taxon>Eurotiomycetes</taxon>
        <taxon>Eurotiomycetidae</taxon>
        <taxon>Eurotiales</taxon>
        <taxon>Aspergillaceae</taxon>
        <taxon>Aspergillus</taxon>
        <taxon>Aspergillus subgen. Nidulantes</taxon>
    </lineage>
</organism>
<keyword evidence="2" id="KW-0223">Dioxygenase</keyword>
<dbReference type="Gene3D" id="1.10.640.10">
    <property type="entry name" value="Haem peroxidase domain superfamily, animal type"/>
    <property type="match status" value="1"/>
</dbReference>
<accession>A0A0U5H242</accession>
<evidence type="ECO:0000256" key="2">
    <source>
        <dbReference type="ARBA" id="ARBA00022964"/>
    </source>
</evidence>